<evidence type="ECO:0000259" key="12">
    <source>
        <dbReference type="PROSITE" id="PS00486"/>
    </source>
</evidence>
<dbReference type="Gene3D" id="3.30.420.110">
    <property type="entry name" value="MutS, connector domain"/>
    <property type="match status" value="1"/>
</dbReference>
<dbReference type="Pfam" id="PF05190">
    <property type="entry name" value="MutS_IV"/>
    <property type="match status" value="1"/>
</dbReference>
<dbReference type="PROSITE" id="PS00486">
    <property type="entry name" value="DNA_MISMATCH_REPAIR_2"/>
    <property type="match status" value="1"/>
</dbReference>
<dbReference type="Pfam" id="PF00488">
    <property type="entry name" value="MutS_V"/>
    <property type="match status" value="1"/>
</dbReference>
<evidence type="ECO:0000256" key="8">
    <source>
        <dbReference type="HAMAP-Rule" id="MF_00096"/>
    </source>
</evidence>
<feature type="domain" description="DNA mismatch repair proteins mutS family" evidence="12">
    <location>
        <begin position="700"/>
        <end position="716"/>
    </location>
</feature>
<organism evidence="13 14">
    <name type="scientific">Methanococcoides vulcani</name>
    <dbReference type="NCBI Taxonomy" id="1353158"/>
    <lineage>
        <taxon>Archaea</taxon>
        <taxon>Methanobacteriati</taxon>
        <taxon>Methanobacteriota</taxon>
        <taxon>Stenosarchaea group</taxon>
        <taxon>Methanomicrobia</taxon>
        <taxon>Methanosarcinales</taxon>
        <taxon>Methanosarcinaceae</taxon>
        <taxon>Methanococcoides</taxon>
    </lineage>
</organism>
<dbReference type="GO" id="GO:0003684">
    <property type="term" value="F:damaged DNA binding"/>
    <property type="evidence" value="ECO:0007669"/>
    <property type="project" value="UniProtKB-UniRule"/>
</dbReference>
<dbReference type="PANTHER" id="PTHR11361:SF34">
    <property type="entry name" value="DNA MISMATCH REPAIR PROTEIN MSH1, MITOCHONDRIAL"/>
    <property type="match status" value="1"/>
</dbReference>
<evidence type="ECO:0000256" key="7">
    <source>
        <dbReference type="ARBA" id="ARBA00024647"/>
    </source>
</evidence>
<dbReference type="GO" id="GO:0140664">
    <property type="term" value="F:ATP-dependent DNA damage sensor activity"/>
    <property type="evidence" value="ECO:0007669"/>
    <property type="project" value="InterPro"/>
</dbReference>
<name>A0A1I0AUR6_9EURY</name>
<comment type="similarity">
    <text evidence="1 8 10">Belongs to the DNA mismatch repair MutS family.</text>
</comment>
<evidence type="ECO:0000256" key="4">
    <source>
        <dbReference type="ARBA" id="ARBA00022840"/>
    </source>
</evidence>
<feature type="binding site" evidence="8">
    <location>
        <begin position="626"/>
        <end position="633"/>
    </location>
    <ligand>
        <name>ATP</name>
        <dbReference type="ChEBI" id="CHEBI:30616"/>
    </ligand>
</feature>
<dbReference type="SMART" id="SM00534">
    <property type="entry name" value="MUTSac"/>
    <property type="match status" value="1"/>
</dbReference>
<dbReference type="InterPro" id="IPR016151">
    <property type="entry name" value="DNA_mismatch_repair_MutS_N"/>
</dbReference>
<dbReference type="SUPFAM" id="SSF52540">
    <property type="entry name" value="P-loop containing nucleoside triphosphate hydrolases"/>
    <property type="match status" value="1"/>
</dbReference>
<dbReference type="FunFam" id="1.10.1420.10:FF:000007">
    <property type="entry name" value="DNA mismatch repair protein MutS"/>
    <property type="match status" value="1"/>
</dbReference>
<evidence type="ECO:0000256" key="10">
    <source>
        <dbReference type="RuleBase" id="RU003756"/>
    </source>
</evidence>
<dbReference type="FunFam" id="3.40.50.300:FF:001579">
    <property type="entry name" value="DNA mismatch repair protein MutS"/>
    <property type="match status" value="1"/>
</dbReference>
<keyword evidence="4 8" id="KW-0067">ATP-binding</keyword>
<dbReference type="SUPFAM" id="SSF55271">
    <property type="entry name" value="DNA repair protein MutS, domain I"/>
    <property type="match status" value="1"/>
</dbReference>
<dbReference type="InterPro" id="IPR000432">
    <property type="entry name" value="DNA_mismatch_repair_MutS_C"/>
</dbReference>
<dbReference type="EMBL" id="FOHQ01000005">
    <property type="protein sequence ID" value="SES97533.1"/>
    <property type="molecule type" value="Genomic_DNA"/>
</dbReference>
<protein>
    <recommendedName>
        <fullName evidence="8 9">DNA mismatch repair protein MutS</fullName>
    </recommendedName>
</protein>
<dbReference type="Gene3D" id="6.10.140.430">
    <property type="match status" value="1"/>
</dbReference>
<dbReference type="HAMAP" id="MF_00096">
    <property type="entry name" value="MutS"/>
    <property type="match status" value="1"/>
</dbReference>
<dbReference type="GO" id="GO:0006298">
    <property type="term" value="P:mismatch repair"/>
    <property type="evidence" value="ECO:0007669"/>
    <property type="project" value="UniProtKB-UniRule"/>
</dbReference>
<comment type="function">
    <text evidence="7 8">This protein is involved in the repair of mismatches in DNA. It is possible that it carries out the mismatch recognition step. This protein has a weak ATPase activity.</text>
</comment>
<evidence type="ECO:0000256" key="2">
    <source>
        <dbReference type="ARBA" id="ARBA00022741"/>
    </source>
</evidence>
<evidence type="ECO:0000256" key="6">
    <source>
        <dbReference type="ARBA" id="ARBA00023204"/>
    </source>
</evidence>
<evidence type="ECO:0000256" key="5">
    <source>
        <dbReference type="ARBA" id="ARBA00023125"/>
    </source>
</evidence>
<dbReference type="PANTHER" id="PTHR11361">
    <property type="entry name" value="DNA MISMATCH REPAIR PROTEIN MUTS FAMILY MEMBER"/>
    <property type="match status" value="1"/>
</dbReference>
<feature type="region of interest" description="Disordered" evidence="11">
    <location>
        <begin position="810"/>
        <end position="829"/>
    </location>
</feature>
<dbReference type="STRING" id="1353158.SAMN04488587_1806"/>
<keyword evidence="3 8" id="KW-0227">DNA damage</keyword>
<dbReference type="Pfam" id="PF05192">
    <property type="entry name" value="MutS_III"/>
    <property type="match status" value="1"/>
</dbReference>
<dbReference type="OrthoDB" id="146065at2157"/>
<evidence type="ECO:0000256" key="1">
    <source>
        <dbReference type="ARBA" id="ARBA00006271"/>
    </source>
</evidence>
<dbReference type="Pfam" id="PF01624">
    <property type="entry name" value="MutS_I"/>
    <property type="match status" value="1"/>
</dbReference>
<dbReference type="SUPFAM" id="SSF48334">
    <property type="entry name" value="DNA repair protein MutS, domain III"/>
    <property type="match status" value="1"/>
</dbReference>
<sequence>MNKLTPAMKQYYDAKQQHSDALIFFRMGDFYESFGEDAKTIAKELEITLTTRGKDKDGERMPLAGIPYHAIDNYLPRLIKKGYKVAICEQLEDPKKAKGVVKRGVVRVVTPGTAIDTSMFTDSSNNYLMSVSGGEGNYGVSFLDVSTGEFLTTQFADAPPYDRIASEAARMRPSECILSPEMYSDRHIVERLNELKIVVHEFEEAAFDIGTSEKKLKEHFKASTLEGMGCDGLPYAISSAGAALDYALSTQMRELGHVSELKTYSDSEFMVLDSITLRNLEIVKNVRGEGNDTSILKVLDETKTPMGGRLLQKWLLKPLIDVDAINYRLDAVEALANGTMIRFDVRSHLSFVKDIERLIGRVMYGNSNARDLIALKRSLESVPLIVECLGDDDLCEMLKSIRGGLLGFDQLDSIVELIDSSIVEEPPVSVREGGMIKAGYDEALDELKEMSKGGKSWIASFQQKERDRTGIKSLKVGYNKVFGYYIEVTKANISQVPDDYIRKQTMRNAERFYTPELKEWENVILSADEKITALEYEIFSNITSNVASYSSQLQTIAGLIGQLDCVTSLAEVSVNNNFVRPNITSDCRLLIREGRHPVVERSVPGGFVPNDAEMDCVDNQFLLITGPNMAGKSTFMRQVSLIVIMAQAGSFVPASHASIGIVDRVFTRVGAFDDLASGQSTFMVEMVELANILNNATPKSLVLLDEIGRGTSTYDGYSIAKAVVEYIHNKGRVGVRSLFATHYHQLTNISSDLKRVKNYHIAVKEDGDDLVFLRKIVPGATDKSYGIHVARLAGVPHKVTQRAREILQDIEDESSISKESSSKGGKKRRSAQYTQLMLFDPEGSVPVGKDPVVEELKGLDVNNMTPMDALNKLCELQKRTGKNAEE</sequence>
<dbReference type="Gene3D" id="3.40.1170.10">
    <property type="entry name" value="DNA repair protein MutS, domain I"/>
    <property type="match status" value="1"/>
</dbReference>
<dbReference type="Gene3D" id="3.40.50.300">
    <property type="entry name" value="P-loop containing nucleotide triphosphate hydrolases"/>
    <property type="match status" value="1"/>
</dbReference>
<dbReference type="InterPro" id="IPR036187">
    <property type="entry name" value="DNA_mismatch_repair_MutS_sf"/>
</dbReference>
<keyword evidence="5 8" id="KW-0238">DNA-binding</keyword>
<dbReference type="RefSeq" id="WP_091690264.1">
    <property type="nucleotide sequence ID" value="NZ_CAAGSJ010000006.1"/>
</dbReference>
<keyword evidence="6 8" id="KW-0234">DNA repair</keyword>
<evidence type="ECO:0000256" key="11">
    <source>
        <dbReference type="SAM" id="MobiDB-lite"/>
    </source>
</evidence>
<dbReference type="InterPro" id="IPR005748">
    <property type="entry name" value="DNA_mismatch_repair_MutS"/>
</dbReference>
<dbReference type="Proteomes" id="UP000243338">
    <property type="component" value="Unassembled WGS sequence"/>
</dbReference>
<dbReference type="SMART" id="SM00533">
    <property type="entry name" value="MUTSd"/>
    <property type="match status" value="1"/>
</dbReference>
<reference evidence="14" key="1">
    <citation type="submission" date="2016-10" db="EMBL/GenBank/DDBJ databases">
        <authorList>
            <person name="Varghese N."/>
            <person name="Submissions S."/>
        </authorList>
    </citation>
    <scope>NUCLEOTIDE SEQUENCE [LARGE SCALE GENOMIC DNA]</scope>
    <source>
        <strain evidence="14">SLH 33</strain>
    </source>
</reference>
<dbReference type="NCBIfam" id="TIGR01070">
    <property type="entry name" value="mutS1"/>
    <property type="match status" value="1"/>
</dbReference>
<dbReference type="FunFam" id="3.40.1170.10:FF:000001">
    <property type="entry name" value="DNA mismatch repair protein MutS"/>
    <property type="match status" value="1"/>
</dbReference>
<dbReference type="InterPro" id="IPR007696">
    <property type="entry name" value="DNA_mismatch_repair_MutS_core"/>
</dbReference>
<evidence type="ECO:0000256" key="3">
    <source>
        <dbReference type="ARBA" id="ARBA00022763"/>
    </source>
</evidence>
<evidence type="ECO:0000313" key="13">
    <source>
        <dbReference type="EMBL" id="SES97533.1"/>
    </source>
</evidence>
<dbReference type="GO" id="GO:0005524">
    <property type="term" value="F:ATP binding"/>
    <property type="evidence" value="ECO:0007669"/>
    <property type="project" value="UniProtKB-UniRule"/>
</dbReference>
<accession>A0A1I0AUR6</accession>
<dbReference type="Pfam" id="PF05188">
    <property type="entry name" value="MutS_II"/>
    <property type="match status" value="1"/>
</dbReference>
<dbReference type="NCBIfam" id="NF003810">
    <property type="entry name" value="PRK05399.1"/>
    <property type="match status" value="1"/>
</dbReference>
<evidence type="ECO:0000313" key="14">
    <source>
        <dbReference type="Proteomes" id="UP000243338"/>
    </source>
</evidence>
<evidence type="ECO:0000256" key="9">
    <source>
        <dbReference type="NCBIfam" id="TIGR01070"/>
    </source>
</evidence>
<dbReference type="Gene3D" id="1.10.1420.10">
    <property type="match status" value="2"/>
</dbReference>
<proteinExistence type="inferred from homology"/>
<dbReference type="CDD" id="cd03284">
    <property type="entry name" value="ABC_MutS1"/>
    <property type="match status" value="1"/>
</dbReference>
<keyword evidence="14" id="KW-1185">Reference proteome</keyword>
<dbReference type="FunFam" id="1.10.1420.10:FF:000001">
    <property type="entry name" value="DNA mismatch repair protein MutS"/>
    <property type="match status" value="1"/>
</dbReference>
<gene>
    <name evidence="8" type="primary">mutS</name>
    <name evidence="13" type="ORF">SAMN04488587_1806</name>
</gene>
<dbReference type="SUPFAM" id="SSF53150">
    <property type="entry name" value="DNA repair protein MutS, domain II"/>
    <property type="match status" value="1"/>
</dbReference>
<dbReference type="InterPro" id="IPR007861">
    <property type="entry name" value="DNA_mismatch_repair_MutS_clamp"/>
</dbReference>
<dbReference type="InterPro" id="IPR036678">
    <property type="entry name" value="MutS_con_dom_sf"/>
</dbReference>
<dbReference type="InterPro" id="IPR045076">
    <property type="entry name" value="MutS"/>
</dbReference>
<dbReference type="AlphaFoldDB" id="A0A1I0AUR6"/>
<keyword evidence="2 8" id="KW-0547">Nucleotide-binding</keyword>
<dbReference type="PIRSF" id="PIRSF037677">
    <property type="entry name" value="DNA_mis_repair_Msh6"/>
    <property type="match status" value="1"/>
</dbReference>
<dbReference type="InterPro" id="IPR027417">
    <property type="entry name" value="P-loop_NTPase"/>
</dbReference>
<dbReference type="InterPro" id="IPR007860">
    <property type="entry name" value="DNA_mmatch_repair_MutS_con_dom"/>
</dbReference>
<dbReference type="InterPro" id="IPR007695">
    <property type="entry name" value="DNA_mismatch_repair_MutS-lik_N"/>
</dbReference>
<dbReference type="InterPro" id="IPR017261">
    <property type="entry name" value="DNA_mismatch_repair_MutS/MSH"/>
</dbReference>
<dbReference type="GO" id="GO:0030983">
    <property type="term" value="F:mismatched DNA binding"/>
    <property type="evidence" value="ECO:0007669"/>
    <property type="project" value="InterPro"/>
</dbReference>